<comment type="caution">
    <text evidence="2">The sequence shown here is derived from an EMBL/GenBank/DDBJ whole genome shotgun (WGS) entry which is preliminary data.</text>
</comment>
<evidence type="ECO:0000313" key="2">
    <source>
        <dbReference type="EMBL" id="NMO22329.1"/>
    </source>
</evidence>
<feature type="region of interest" description="Disordered" evidence="1">
    <location>
        <begin position="32"/>
        <end position="61"/>
    </location>
</feature>
<dbReference type="RefSeq" id="WP_169351477.1">
    <property type="nucleotide sequence ID" value="NZ_JABBJJ010000410.1"/>
</dbReference>
<sequence>MRANGSSRHAPGWGWLWLLAVTLTLTAYGIEPESPEPPASQAEAADVSQFPAPTWNTPSFASGAEVATDGSQTLVVWRDGSRPGEIHAARVSRRGRLLDPNALQLNPAPAFQAGAPAVAFDGRHFLVIWPGEHSLLLVRVQPDGRVLDGPRPIAAISGDPSSTPGIACTWRKCLATWVDFGDPRRIRGVLLKTQDSGVSTREVTLAHTLAISSYGVPVAWSGQRFLVAWSDTRFGDFTPKIVAARVTGEGDVLDPGGIVLSDTPGSQTWVDLVGTRQGFFVAWSDTRGGTARIFGTSVRLDGSIPDPDGAPLSRGPNDTLPSLAYDGQQVFATWSRLNPDRFSIRGNFVRSDGTVATPDGFRLSANEFVREVEQDVVFQGEQYFMAFGGAPTIDEPPFQVILGTRVRTDGTRVDIPALRISHSPSVEGTAALPAP</sequence>
<proteinExistence type="predicted"/>
<name>A0A848LXH6_9BACT</name>
<organism evidence="2 3">
    <name type="scientific">Pyxidicoccus fallax</name>
    <dbReference type="NCBI Taxonomy" id="394095"/>
    <lineage>
        <taxon>Bacteria</taxon>
        <taxon>Pseudomonadati</taxon>
        <taxon>Myxococcota</taxon>
        <taxon>Myxococcia</taxon>
        <taxon>Myxococcales</taxon>
        <taxon>Cystobacterineae</taxon>
        <taxon>Myxococcaceae</taxon>
        <taxon>Pyxidicoccus</taxon>
    </lineage>
</organism>
<gene>
    <name evidence="2" type="ORF">HG543_46860</name>
</gene>
<evidence type="ECO:0000313" key="3">
    <source>
        <dbReference type="Proteomes" id="UP000518300"/>
    </source>
</evidence>
<accession>A0A848LXH6</accession>
<dbReference type="AlphaFoldDB" id="A0A848LXH6"/>
<keyword evidence="3" id="KW-1185">Reference proteome</keyword>
<evidence type="ECO:0000256" key="1">
    <source>
        <dbReference type="SAM" id="MobiDB-lite"/>
    </source>
</evidence>
<dbReference type="EMBL" id="JABBJJ010000410">
    <property type="protein sequence ID" value="NMO22329.1"/>
    <property type="molecule type" value="Genomic_DNA"/>
</dbReference>
<reference evidence="2 3" key="1">
    <citation type="submission" date="2020-04" db="EMBL/GenBank/DDBJ databases">
        <title>Draft genome of Pyxidicoccus fallax type strain.</title>
        <authorList>
            <person name="Whitworth D.E."/>
        </authorList>
    </citation>
    <scope>NUCLEOTIDE SEQUENCE [LARGE SCALE GENOMIC DNA]</scope>
    <source>
        <strain evidence="2 3">DSM 14698</strain>
    </source>
</reference>
<protein>
    <submittedName>
        <fullName evidence="2">Uncharacterized protein</fullName>
    </submittedName>
</protein>
<dbReference type="Proteomes" id="UP000518300">
    <property type="component" value="Unassembled WGS sequence"/>
</dbReference>